<reference evidence="2 3" key="1">
    <citation type="submission" date="2018-01" db="EMBL/GenBank/DDBJ databases">
        <title>Whole genome analyses suggest that Burkholderia sensu lato contains two further novel genera in the rhizoxinica-symbiotica group Mycetohabitans gen. nov., and Trinickia gen. nov.: implications for the evolution of diazotrophy and nodulation in the Burkholderiaceae.</title>
        <authorList>
            <person name="Estrada-de los Santos P."/>
            <person name="Palmer M."/>
            <person name="Chavez-Ramirez B."/>
            <person name="Beukes C."/>
            <person name="Steenkamp E.T."/>
            <person name="Hirsch A.M."/>
            <person name="Manyaka P."/>
            <person name="Maluk M."/>
            <person name="Lafos M."/>
            <person name="Crook M."/>
            <person name="Gross E."/>
            <person name="Simon M.F."/>
            <person name="Bueno dos Reis Junior F."/>
            <person name="Poole P.S."/>
            <person name="Venter S.N."/>
            <person name="James E.K."/>
        </authorList>
    </citation>
    <scope>NUCLEOTIDE SEQUENCE [LARGE SCALE GENOMIC DNA]</scope>
    <source>
        <strain evidence="2 3">GP25-8</strain>
    </source>
</reference>
<name>A0A2N7W8H7_9BURK</name>
<keyword evidence="1" id="KW-1133">Transmembrane helix</keyword>
<keyword evidence="1" id="KW-0812">Transmembrane</keyword>
<evidence type="ECO:0000313" key="3">
    <source>
        <dbReference type="Proteomes" id="UP000235347"/>
    </source>
</evidence>
<comment type="caution">
    <text evidence="2">The sequence shown here is derived from an EMBL/GenBank/DDBJ whole genome shotgun (WGS) entry which is preliminary data.</text>
</comment>
<accession>A0A2N7W8H7</accession>
<proteinExistence type="predicted"/>
<protein>
    <submittedName>
        <fullName evidence="2">Uncharacterized protein</fullName>
    </submittedName>
</protein>
<organism evidence="2 3">
    <name type="scientific">Trinickia soli</name>
    <dbReference type="NCBI Taxonomy" id="380675"/>
    <lineage>
        <taxon>Bacteria</taxon>
        <taxon>Pseudomonadati</taxon>
        <taxon>Pseudomonadota</taxon>
        <taxon>Betaproteobacteria</taxon>
        <taxon>Burkholderiales</taxon>
        <taxon>Burkholderiaceae</taxon>
        <taxon>Trinickia</taxon>
    </lineage>
</organism>
<dbReference type="AlphaFoldDB" id="A0A2N7W8H7"/>
<feature type="transmembrane region" description="Helical" evidence="1">
    <location>
        <begin position="59"/>
        <end position="83"/>
    </location>
</feature>
<dbReference type="RefSeq" id="WP_102609486.1">
    <property type="nucleotide sequence ID" value="NZ_CADIKD010000001.1"/>
</dbReference>
<evidence type="ECO:0000313" key="2">
    <source>
        <dbReference type="EMBL" id="PMS25713.1"/>
    </source>
</evidence>
<keyword evidence="1" id="KW-0472">Membrane</keyword>
<gene>
    <name evidence="2" type="ORF">C0Z19_09120</name>
</gene>
<keyword evidence="3" id="KW-1185">Reference proteome</keyword>
<sequence>MKRLVLQFVLAIGLTAPVFLVLTSFDTVGRVDNGETRWKLLIPPFRLYGAVGIEGEDEVIAGVPLIASFTSAVCFIRFLSIILNHRHAKRHPP</sequence>
<evidence type="ECO:0000256" key="1">
    <source>
        <dbReference type="SAM" id="Phobius"/>
    </source>
</evidence>
<dbReference type="Proteomes" id="UP000235347">
    <property type="component" value="Unassembled WGS sequence"/>
</dbReference>
<dbReference type="EMBL" id="PNYB01000006">
    <property type="protein sequence ID" value="PMS25713.1"/>
    <property type="molecule type" value="Genomic_DNA"/>
</dbReference>